<comment type="caution">
    <text evidence="2">The sequence shown here is derived from an EMBL/GenBank/DDBJ whole genome shotgun (WGS) entry which is preliminary data.</text>
</comment>
<feature type="domain" description="Integrase zinc-binding" evidence="1">
    <location>
        <begin position="38"/>
        <end position="94"/>
    </location>
</feature>
<dbReference type="InterPro" id="IPR050951">
    <property type="entry name" value="Retrovirus_Pol_polyprotein"/>
</dbReference>
<organism evidence="2 3">
    <name type="scientific">Cinchona calisaya</name>
    <dbReference type="NCBI Taxonomy" id="153742"/>
    <lineage>
        <taxon>Eukaryota</taxon>
        <taxon>Viridiplantae</taxon>
        <taxon>Streptophyta</taxon>
        <taxon>Embryophyta</taxon>
        <taxon>Tracheophyta</taxon>
        <taxon>Spermatophyta</taxon>
        <taxon>Magnoliopsida</taxon>
        <taxon>eudicotyledons</taxon>
        <taxon>Gunneridae</taxon>
        <taxon>Pentapetalae</taxon>
        <taxon>asterids</taxon>
        <taxon>lamiids</taxon>
        <taxon>Gentianales</taxon>
        <taxon>Rubiaceae</taxon>
        <taxon>Cinchonoideae</taxon>
        <taxon>Cinchoneae</taxon>
        <taxon>Cinchona</taxon>
    </lineage>
</organism>
<gene>
    <name evidence="2" type="ORF">ACH5RR_029091</name>
</gene>
<name>A0ABD2YQN5_9GENT</name>
<sequence length="160" mass="18674">MELLLNLATKAEKLLKYYYKRGLIKYIRRLFIGSGYNSTLRTKIIKCMHESLIGGHSWNLGTYQTMKIYFFLPGMKRKIKLLVQSCDIYKTSKSENCKYPRLLCLLPVPEQAWQHVSMDFIDELPKSIGAEVIMIVINKCTKYGHFISLSSYYYFISLSS</sequence>
<evidence type="ECO:0000313" key="2">
    <source>
        <dbReference type="EMBL" id="KAL3509690.1"/>
    </source>
</evidence>
<reference evidence="2 3" key="1">
    <citation type="submission" date="2024-11" db="EMBL/GenBank/DDBJ databases">
        <title>A near-complete genome assembly of Cinchona calisaya.</title>
        <authorList>
            <person name="Lian D.C."/>
            <person name="Zhao X.W."/>
            <person name="Wei L."/>
        </authorList>
    </citation>
    <scope>NUCLEOTIDE SEQUENCE [LARGE SCALE GENOMIC DNA]</scope>
    <source>
        <tissue evidence="2">Nenye</tissue>
    </source>
</reference>
<dbReference type="Gene3D" id="1.10.340.70">
    <property type="match status" value="1"/>
</dbReference>
<dbReference type="EMBL" id="JBJUIK010000012">
    <property type="protein sequence ID" value="KAL3509690.1"/>
    <property type="molecule type" value="Genomic_DNA"/>
</dbReference>
<accession>A0ABD2YQN5</accession>
<dbReference type="PANTHER" id="PTHR37984">
    <property type="entry name" value="PROTEIN CBG26694"/>
    <property type="match status" value="1"/>
</dbReference>
<evidence type="ECO:0000259" key="1">
    <source>
        <dbReference type="Pfam" id="PF17921"/>
    </source>
</evidence>
<protein>
    <recommendedName>
        <fullName evidence="1">Integrase zinc-binding domain-containing protein</fullName>
    </recommendedName>
</protein>
<proteinExistence type="predicted"/>
<keyword evidence="3" id="KW-1185">Reference proteome</keyword>
<dbReference type="InterPro" id="IPR041588">
    <property type="entry name" value="Integrase_H2C2"/>
</dbReference>
<dbReference type="Proteomes" id="UP001630127">
    <property type="component" value="Unassembled WGS sequence"/>
</dbReference>
<dbReference type="Pfam" id="PF17921">
    <property type="entry name" value="Integrase_H2C2"/>
    <property type="match status" value="1"/>
</dbReference>
<dbReference type="PANTHER" id="PTHR37984:SF15">
    <property type="entry name" value="INTEGRASE CATALYTIC DOMAIN-CONTAINING PROTEIN"/>
    <property type="match status" value="1"/>
</dbReference>
<evidence type="ECO:0000313" key="3">
    <source>
        <dbReference type="Proteomes" id="UP001630127"/>
    </source>
</evidence>
<dbReference type="AlphaFoldDB" id="A0ABD2YQN5"/>